<keyword evidence="4" id="KW-0007">Acetylation</keyword>
<reference evidence="11" key="1">
    <citation type="submission" date="2016-11" db="UniProtKB">
        <authorList>
            <consortium name="WormBaseParasite"/>
        </authorList>
    </citation>
    <scope>IDENTIFICATION</scope>
</reference>
<organism evidence="10 11">
    <name type="scientific">Caenorhabditis tropicalis</name>
    <dbReference type="NCBI Taxonomy" id="1561998"/>
    <lineage>
        <taxon>Eukaryota</taxon>
        <taxon>Metazoa</taxon>
        <taxon>Ecdysozoa</taxon>
        <taxon>Nematoda</taxon>
        <taxon>Chromadorea</taxon>
        <taxon>Rhabditida</taxon>
        <taxon>Rhabditina</taxon>
        <taxon>Rhabditomorpha</taxon>
        <taxon>Rhabditoidea</taxon>
        <taxon>Rhabditidae</taxon>
        <taxon>Peloderinae</taxon>
        <taxon>Caenorhabditis</taxon>
    </lineage>
</organism>
<dbReference type="PROSITE" id="PS50023">
    <property type="entry name" value="LIM_DOMAIN_2"/>
    <property type="match status" value="1"/>
</dbReference>
<dbReference type="STRING" id="1561998.A0A1I7TZQ7"/>
<evidence type="ECO:0000256" key="4">
    <source>
        <dbReference type="ARBA" id="ARBA00022990"/>
    </source>
</evidence>
<dbReference type="WBParaSite" id="Csp11.Scaffold629.g13414.t1">
    <property type="protein sequence ID" value="Csp11.Scaffold629.g13414.t1"/>
    <property type="gene ID" value="Csp11.Scaffold629.g13414"/>
</dbReference>
<evidence type="ECO:0000256" key="5">
    <source>
        <dbReference type="ARBA" id="ARBA00023038"/>
    </source>
</evidence>
<name>A0A1I7TZQ7_9PELO</name>
<keyword evidence="5 8" id="KW-0440">LIM domain</keyword>
<evidence type="ECO:0000256" key="1">
    <source>
        <dbReference type="ARBA" id="ARBA00022481"/>
    </source>
</evidence>
<sequence length="91" mass="10225">MGKCPLCEKEVYFAEKITALGSDWHKVCFRCSDPTCKVILAAGKQAVGAGKPYCDKCYSVLYGPKGYHRGGTESHHFITSEYKYITFKFKT</sequence>
<dbReference type="CDD" id="cd09401">
    <property type="entry name" value="LIM_TLP_like"/>
    <property type="match status" value="1"/>
</dbReference>
<dbReference type="AlphaFoldDB" id="A0A1I7TZQ7"/>
<evidence type="ECO:0000313" key="10">
    <source>
        <dbReference type="Proteomes" id="UP000095282"/>
    </source>
</evidence>
<dbReference type="Proteomes" id="UP000095282">
    <property type="component" value="Unplaced"/>
</dbReference>
<dbReference type="SUPFAM" id="SSF57716">
    <property type="entry name" value="Glucocorticoid receptor-like (DNA-binding domain)"/>
    <property type="match status" value="2"/>
</dbReference>
<evidence type="ECO:0000256" key="3">
    <source>
        <dbReference type="ARBA" id="ARBA00022833"/>
    </source>
</evidence>
<dbReference type="FunFam" id="2.10.110.10:FF:000054">
    <property type="entry name" value="Cysteine-rich protein 1"/>
    <property type="match status" value="1"/>
</dbReference>
<dbReference type="PANTHER" id="PTHR46074">
    <property type="entry name" value="CYSTEINE-RICH PROTEIN CRIP FAMILY MEMBER"/>
    <property type="match status" value="1"/>
</dbReference>
<keyword evidence="2 8" id="KW-0479">Metal-binding</keyword>
<dbReference type="SMART" id="SM00132">
    <property type="entry name" value="LIM"/>
    <property type="match status" value="1"/>
</dbReference>
<evidence type="ECO:0000313" key="11">
    <source>
        <dbReference type="WBParaSite" id="Csp11.Scaffold629.g13414.t1"/>
    </source>
</evidence>
<feature type="domain" description="LIM zinc-binding" evidence="9">
    <location>
        <begin position="2"/>
        <end position="64"/>
    </location>
</feature>
<keyword evidence="3 8" id="KW-0862">Zinc</keyword>
<dbReference type="PANTHER" id="PTHR46074:SF5">
    <property type="entry name" value="LIM DOMAIN-CONTAINING PROTEIN C"/>
    <property type="match status" value="1"/>
</dbReference>
<dbReference type="InterPro" id="IPR001781">
    <property type="entry name" value="Znf_LIM"/>
</dbReference>
<keyword evidence="1" id="KW-0488">Methylation</keyword>
<dbReference type="Gene3D" id="2.10.110.10">
    <property type="entry name" value="Cysteine Rich Protein"/>
    <property type="match status" value="1"/>
</dbReference>
<keyword evidence="10" id="KW-1185">Reference proteome</keyword>
<evidence type="ECO:0000256" key="7">
    <source>
        <dbReference type="ARBA" id="ARBA00072537"/>
    </source>
</evidence>
<evidence type="ECO:0000256" key="8">
    <source>
        <dbReference type="PROSITE-ProRule" id="PRU00125"/>
    </source>
</evidence>
<dbReference type="GO" id="GO:0046872">
    <property type="term" value="F:metal ion binding"/>
    <property type="evidence" value="ECO:0007669"/>
    <property type="project" value="UniProtKB-KW"/>
</dbReference>
<dbReference type="Pfam" id="PF00412">
    <property type="entry name" value="LIM"/>
    <property type="match status" value="1"/>
</dbReference>
<dbReference type="eggNOG" id="KOG1700">
    <property type="taxonomic scope" value="Eukaryota"/>
</dbReference>
<proteinExistence type="predicted"/>
<evidence type="ECO:0000256" key="2">
    <source>
        <dbReference type="ARBA" id="ARBA00022723"/>
    </source>
</evidence>
<evidence type="ECO:0000259" key="9">
    <source>
        <dbReference type="PROSITE" id="PS50023"/>
    </source>
</evidence>
<accession>A0A1I7TZQ7</accession>
<comment type="function">
    <text evidence="6">Seems to have a role in zinc absorption and may function as an intracellular zinc transport protein.</text>
</comment>
<evidence type="ECO:0000256" key="6">
    <source>
        <dbReference type="ARBA" id="ARBA00055254"/>
    </source>
</evidence>
<protein>
    <recommendedName>
        <fullName evidence="7">Cysteine-rich protein 1</fullName>
    </recommendedName>
</protein>